<dbReference type="InterPro" id="IPR021771">
    <property type="entry name" value="Triacylglycerol_lipase_N"/>
</dbReference>
<proteinExistence type="predicted"/>
<feature type="compositionally biased region" description="Polar residues" evidence="6">
    <location>
        <begin position="642"/>
        <end position="651"/>
    </location>
</feature>
<keyword evidence="3 5" id="KW-0442">Lipid degradation</keyword>
<feature type="region of interest" description="Disordered" evidence="6">
    <location>
        <begin position="16"/>
        <end position="51"/>
    </location>
</feature>
<dbReference type="InterPro" id="IPR002641">
    <property type="entry name" value="PNPLA_dom"/>
</dbReference>
<dbReference type="PROSITE" id="PS51635">
    <property type="entry name" value="PNPLA"/>
    <property type="match status" value="1"/>
</dbReference>
<accession>A0AAN6T1A3</accession>
<dbReference type="SUPFAM" id="SSF52151">
    <property type="entry name" value="FabD/lysophospholipase-like"/>
    <property type="match status" value="1"/>
</dbReference>
<dbReference type="GO" id="GO:0004806">
    <property type="term" value="F:triacylglycerol lipase activity"/>
    <property type="evidence" value="ECO:0007669"/>
    <property type="project" value="InterPro"/>
</dbReference>
<feature type="compositionally biased region" description="Low complexity" evidence="6">
    <location>
        <begin position="804"/>
        <end position="826"/>
    </location>
</feature>
<dbReference type="EMBL" id="MU863641">
    <property type="protein sequence ID" value="KAK4100409.1"/>
    <property type="molecule type" value="Genomic_DNA"/>
</dbReference>
<gene>
    <name evidence="8" type="ORF">N658DRAFT_559689</name>
</gene>
<reference evidence="8" key="2">
    <citation type="submission" date="2023-05" db="EMBL/GenBank/DDBJ databases">
        <authorList>
            <consortium name="Lawrence Berkeley National Laboratory"/>
            <person name="Steindorff A."/>
            <person name="Hensen N."/>
            <person name="Bonometti L."/>
            <person name="Westerberg I."/>
            <person name="Brannstrom I.O."/>
            <person name="Guillou S."/>
            <person name="Cros-Aarteil S."/>
            <person name="Calhoun S."/>
            <person name="Haridas S."/>
            <person name="Kuo A."/>
            <person name="Mondo S."/>
            <person name="Pangilinan J."/>
            <person name="Riley R."/>
            <person name="Labutti K."/>
            <person name="Andreopoulos B."/>
            <person name="Lipzen A."/>
            <person name="Chen C."/>
            <person name="Yanf M."/>
            <person name="Daum C."/>
            <person name="Ng V."/>
            <person name="Clum A."/>
            <person name="Ohm R."/>
            <person name="Martin F."/>
            <person name="Silar P."/>
            <person name="Natvig D."/>
            <person name="Lalanne C."/>
            <person name="Gautier V."/>
            <person name="Ament-Velasquez S.L."/>
            <person name="Kruys A."/>
            <person name="Hutchinson M.I."/>
            <person name="Powell A.J."/>
            <person name="Barry K."/>
            <person name="Miller A.N."/>
            <person name="Grigoriev I.V."/>
            <person name="Debuchy R."/>
            <person name="Gladieux P."/>
            <person name="Thoren M.H."/>
            <person name="Johannesson H."/>
        </authorList>
    </citation>
    <scope>NUCLEOTIDE SEQUENCE</scope>
    <source>
        <strain evidence="8">CBS 757.83</strain>
    </source>
</reference>
<dbReference type="GO" id="GO:0016042">
    <property type="term" value="P:lipid catabolic process"/>
    <property type="evidence" value="ECO:0007669"/>
    <property type="project" value="UniProtKB-UniRule"/>
</dbReference>
<feature type="compositionally biased region" description="Basic residues" evidence="6">
    <location>
        <begin position="738"/>
        <end position="752"/>
    </location>
</feature>
<dbReference type="Proteomes" id="UP001305647">
    <property type="component" value="Unassembled WGS sequence"/>
</dbReference>
<evidence type="ECO:0000256" key="1">
    <source>
        <dbReference type="ARBA" id="ARBA00002682"/>
    </source>
</evidence>
<evidence type="ECO:0000256" key="4">
    <source>
        <dbReference type="ARBA" id="ARBA00023098"/>
    </source>
</evidence>
<evidence type="ECO:0000256" key="3">
    <source>
        <dbReference type="ARBA" id="ARBA00022963"/>
    </source>
</evidence>
<dbReference type="InterPro" id="IPR016035">
    <property type="entry name" value="Acyl_Trfase/lysoPLipase"/>
</dbReference>
<feature type="compositionally biased region" description="Gly residues" evidence="6">
    <location>
        <begin position="777"/>
        <end position="803"/>
    </location>
</feature>
<comment type="caution">
    <text evidence="8">The sequence shown here is derived from an EMBL/GenBank/DDBJ whole genome shotgun (WGS) entry which is preliminary data.</text>
</comment>
<organism evidence="8 9">
    <name type="scientific">Parathielavia hyrcaniae</name>
    <dbReference type="NCBI Taxonomy" id="113614"/>
    <lineage>
        <taxon>Eukaryota</taxon>
        <taxon>Fungi</taxon>
        <taxon>Dikarya</taxon>
        <taxon>Ascomycota</taxon>
        <taxon>Pezizomycotina</taxon>
        <taxon>Sordariomycetes</taxon>
        <taxon>Sordariomycetidae</taxon>
        <taxon>Sordariales</taxon>
        <taxon>Chaetomiaceae</taxon>
        <taxon>Parathielavia</taxon>
    </lineage>
</organism>
<dbReference type="PANTHER" id="PTHR14226">
    <property type="entry name" value="NEUROPATHY TARGET ESTERASE/SWISS CHEESE D.MELANOGASTER"/>
    <property type="match status" value="1"/>
</dbReference>
<dbReference type="AlphaFoldDB" id="A0AAN6T1A3"/>
<feature type="region of interest" description="Disordered" evidence="6">
    <location>
        <begin position="597"/>
        <end position="663"/>
    </location>
</feature>
<evidence type="ECO:0000313" key="8">
    <source>
        <dbReference type="EMBL" id="KAK4100409.1"/>
    </source>
</evidence>
<feature type="compositionally biased region" description="Polar residues" evidence="6">
    <location>
        <begin position="21"/>
        <end position="34"/>
    </location>
</feature>
<feature type="region of interest" description="Disordered" evidence="6">
    <location>
        <begin position="775"/>
        <end position="899"/>
    </location>
</feature>
<keyword evidence="9" id="KW-1185">Reference proteome</keyword>
<evidence type="ECO:0000259" key="7">
    <source>
        <dbReference type="PROSITE" id="PS51635"/>
    </source>
</evidence>
<dbReference type="GO" id="GO:0006641">
    <property type="term" value="P:triglyceride metabolic process"/>
    <property type="evidence" value="ECO:0007669"/>
    <property type="project" value="UniProtKB-ARBA"/>
</dbReference>
<feature type="active site" description="Nucleophile" evidence="5">
    <location>
        <position position="259"/>
    </location>
</feature>
<evidence type="ECO:0000313" key="9">
    <source>
        <dbReference type="Proteomes" id="UP001305647"/>
    </source>
</evidence>
<comment type="caution">
    <text evidence="5">Lacks conserved residue(s) required for the propagation of feature annotation.</text>
</comment>
<feature type="short sequence motif" description="GXSXG" evidence="5">
    <location>
        <begin position="257"/>
        <end position="261"/>
    </location>
</feature>
<dbReference type="Pfam" id="PF01734">
    <property type="entry name" value="Patatin"/>
    <property type="match status" value="1"/>
</dbReference>
<evidence type="ECO:0000256" key="5">
    <source>
        <dbReference type="PROSITE-ProRule" id="PRU01161"/>
    </source>
</evidence>
<evidence type="ECO:0000256" key="6">
    <source>
        <dbReference type="SAM" id="MobiDB-lite"/>
    </source>
</evidence>
<feature type="compositionally biased region" description="Low complexity" evidence="6">
    <location>
        <begin position="713"/>
        <end position="728"/>
    </location>
</feature>
<protein>
    <submittedName>
        <fullName evidence="8">Patatin-domain-containing protein</fullName>
    </submittedName>
</protein>
<comment type="function">
    <text evidence="1">Probable lipid hydrolase.</text>
</comment>
<dbReference type="Gene3D" id="3.40.1090.10">
    <property type="entry name" value="Cytosolic phospholipase A2 catalytic domain"/>
    <property type="match status" value="2"/>
</dbReference>
<dbReference type="CDD" id="cd07230">
    <property type="entry name" value="Pat_TGL4-5_like"/>
    <property type="match status" value="1"/>
</dbReference>
<sequence length="899" mass="97511">MTFAMPDVLLYKHHPGRAINAESSSRAPQLSGPSKSRRKKHHDHGPSNLSRLVQSAGNVVLSWRDGLSSSEREAKRRREERMQILAARMEHAATLREWRTAAIELDQLEGNDEWKLDDFSVESEYHPDLIRAQLQALDTARINCDIDAMMYLIRTALSRDLGGTGNTELYRHSYIGTKALIERYVNSAVQTIEAVVNMPTCKTGLDTKELLEGMVYARQSFGRSALLLSGGATFGMSHIGVLKTLYEQRLLPRIMSGASAGSIVCAVACTRKDDEVPSLIKAFPFGDLGVFEGEAEGFSDHLLNLLTKGSWSDITNLTRVMRSWLGDVTFLEAYNRTRRICNICVSSASIYDVPRLLNYVTAPNVLIWSAVAASCAVPLIFQGHPLLMKHPITGAHEPWIPTPQQFIDGSVDNDLPMTRLAEMFNVNHFIVSQVNPHVVPFLPKDEQAVPGHLQRDMDSQRENEWLQHLASIAKEESLHRMKFLAELGVFPNLLTKLLSVMGQQYSGDINILPEITLSDIPLILKNPTPEFMLRNCLIGERATWPKVSRIRDRLAIELALDQAVHALRARVVFSKSQVDLRRAMGVSKPVGHYYYDSKKKSSSAAPTPSGHGVSPLGDSGYELSPTTTTTTSGPAVRVVQPPGSSGEVTPSSDEKATFGRRRGSGASIQLVAARHNKKPFHQEDGGGGDNNNNNNYEDQSDEDERLELKPRSSRTAAGSSSSSGKTGLRAGGGASLKPRLRRNAKSHGHIRSGKPLVAEFYRARDELRLSARELLKKGGGGGGGGLASVGNGNGNGNGNGTGTGEDTTATATSATATAEEGGAAAAYSLAPPDVLGPGYNVAPAQQQQLETESGSQASDGGLTSDADPYAWTFVNKAARAGSSSDRRLSPASKLRYSET</sequence>
<feature type="region of interest" description="Disordered" evidence="6">
    <location>
        <begin position="678"/>
        <end position="757"/>
    </location>
</feature>
<dbReference type="PANTHER" id="PTHR14226:SF10">
    <property type="entry name" value="TRIACYLGLYCEROL LIPASE 4-RELATED"/>
    <property type="match status" value="1"/>
</dbReference>
<keyword evidence="2 5" id="KW-0378">Hydrolase</keyword>
<dbReference type="Pfam" id="PF11815">
    <property type="entry name" value="DUF3336"/>
    <property type="match status" value="1"/>
</dbReference>
<feature type="domain" description="PNPLA" evidence="7">
    <location>
        <begin position="226"/>
        <end position="421"/>
    </location>
</feature>
<name>A0AAN6T1A3_9PEZI</name>
<feature type="active site" description="Proton acceptor" evidence="5">
    <location>
        <position position="408"/>
    </location>
</feature>
<feature type="compositionally biased region" description="Polar residues" evidence="6">
    <location>
        <begin position="843"/>
        <end position="858"/>
    </location>
</feature>
<reference evidence="8" key="1">
    <citation type="journal article" date="2023" name="Mol. Phylogenet. Evol.">
        <title>Genome-scale phylogeny and comparative genomics of the fungal order Sordariales.</title>
        <authorList>
            <person name="Hensen N."/>
            <person name="Bonometti L."/>
            <person name="Westerberg I."/>
            <person name="Brannstrom I.O."/>
            <person name="Guillou S."/>
            <person name="Cros-Aarteil S."/>
            <person name="Calhoun S."/>
            <person name="Haridas S."/>
            <person name="Kuo A."/>
            <person name="Mondo S."/>
            <person name="Pangilinan J."/>
            <person name="Riley R."/>
            <person name="LaButti K."/>
            <person name="Andreopoulos B."/>
            <person name="Lipzen A."/>
            <person name="Chen C."/>
            <person name="Yan M."/>
            <person name="Daum C."/>
            <person name="Ng V."/>
            <person name="Clum A."/>
            <person name="Steindorff A."/>
            <person name="Ohm R.A."/>
            <person name="Martin F."/>
            <person name="Silar P."/>
            <person name="Natvig D.O."/>
            <person name="Lalanne C."/>
            <person name="Gautier V."/>
            <person name="Ament-Velasquez S.L."/>
            <person name="Kruys A."/>
            <person name="Hutchinson M.I."/>
            <person name="Powell A.J."/>
            <person name="Barry K."/>
            <person name="Miller A.N."/>
            <person name="Grigoriev I.V."/>
            <person name="Debuchy R."/>
            <person name="Gladieux P."/>
            <person name="Hiltunen Thoren M."/>
            <person name="Johannesson H."/>
        </authorList>
    </citation>
    <scope>NUCLEOTIDE SEQUENCE</scope>
    <source>
        <strain evidence="8">CBS 757.83</strain>
    </source>
</reference>
<dbReference type="InterPro" id="IPR050301">
    <property type="entry name" value="NTE"/>
</dbReference>
<evidence type="ECO:0000256" key="2">
    <source>
        <dbReference type="ARBA" id="ARBA00022801"/>
    </source>
</evidence>
<keyword evidence="4 5" id="KW-0443">Lipid metabolism</keyword>